<feature type="region of interest" description="Disordered" evidence="7">
    <location>
        <begin position="343"/>
        <end position="368"/>
    </location>
</feature>
<dbReference type="EMBL" id="VOIH02000003">
    <property type="protein sequence ID" value="KAF3450995.1"/>
    <property type="molecule type" value="Genomic_DNA"/>
</dbReference>
<keyword evidence="1" id="KW-0808">Transferase</keyword>
<comment type="caution">
    <text evidence="9">The sequence shown here is derived from an EMBL/GenBank/DDBJ whole genome shotgun (WGS) entry which is preliminary data.</text>
</comment>
<feature type="domain" description="Protein kinase" evidence="8">
    <location>
        <begin position="23"/>
        <end position="297"/>
    </location>
</feature>
<dbReference type="PROSITE" id="PS50011">
    <property type="entry name" value="PROTEIN_KINASE_DOM"/>
    <property type="match status" value="1"/>
</dbReference>
<evidence type="ECO:0000256" key="7">
    <source>
        <dbReference type="SAM" id="MobiDB-lite"/>
    </source>
</evidence>
<dbReference type="SUPFAM" id="SSF56112">
    <property type="entry name" value="Protein kinase-like (PK-like)"/>
    <property type="match status" value="1"/>
</dbReference>
<keyword evidence="3" id="KW-0418">Kinase</keyword>
<evidence type="ECO:0000313" key="9">
    <source>
        <dbReference type="EMBL" id="KAF3450995.1"/>
    </source>
</evidence>
<organism evidence="9 10">
    <name type="scientific">Rhamnella rubrinervis</name>
    <dbReference type="NCBI Taxonomy" id="2594499"/>
    <lineage>
        <taxon>Eukaryota</taxon>
        <taxon>Viridiplantae</taxon>
        <taxon>Streptophyta</taxon>
        <taxon>Embryophyta</taxon>
        <taxon>Tracheophyta</taxon>
        <taxon>Spermatophyta</taxon>
        <taxon>Magnoliopsida</taxon>
        <taxon>eudicotyledons</taxon>
        <taxon>Gunneridae</taxon>
        <taxon>Pentapetalae</taxon>
        <taxon>rosids</taxon>
        <taxon>fabids</taxon>
        <taxon>Rosales</taxon>
        <taxon>Rhamnaceae</taxon>
        <taxon>rhamnoid group</taxon>
        <taxon>Rhamneae</taxon>
        <taxon>Rhamnella</taxon>
    </lineage>
</organism>
<dbReference type="PROSITE" id="PS00107">
    <property type="entry name" value="PROTEIN_KINASE_ATP"/>
    <property type="match status" value="1"/>
</dbReference>
<dbReference type="PANTHER" id="PTHR48011">
    <property type="entry name" value="CCR4-NOT TRANSCRIPTIONAL COMPLEX SUBUNIT CAF120-RELATED"/>
    <property type="match status" value="1"/>
</dbReference>
<dbReference type="Proteomes" id="UP000796880">
    <property type="component" value="Unassembled WGS sequence"/>
</dbReference>
<dbReference type="GO" id="GO:0007165">
    <property type="term" value="P:signal transduction"/>
    <property type="evidence" value="ECO:0007669"/>
    <property type="project" value="TreeGrafter"/>
</dbReference>
<evidence type="ECO:0000259" key="8">
    <source>
        <dbReference type="PROSITE" id="PS50011"/>
    </source>
</evidence>
<feature type="compositionally biased region" description="Acidic residues" evidence="7">
    <location>
        <begin position="343"/>
        <end position="362"/>
    </location>
</feature>
<evidence type="ECO:0000256" key="6">
    <source>
        <dbReference type="RuleBase" id="RU000304"/>
    </source>
</evidence>
<evidence type="ECO:0000256" key="4">
    <source>
        <dbReference type="ARBA" id="ARBA00022840"/>
    </source>
</evidence>
<dbReference type="CDD" id="cd06606">
    <property type="entry name" value="STKc_MAPKKK"/>
    <property type="match status" value="1"/>
</dbReference>
<dbReference type="PANTHER" id="PTHR48011:SF56">
    <property type="entry name" value="PROTEIN KINASE DOMAIN-CONTAINING PROTEIN"/>
    <property type="match status" value="1"/>
</dbReference>
<dbReference type="PROSITE" id="PS00108">
    <property type="entry name" value="PROTEIN_KINASE_ST"/>
    <property type="match status" value="1"/>
</dbReference>
<evidence type="ECO:0000256" key="1">
    <source>
        <dbReference type="ARBA" id="ARBA00022679"/>
    </source>
</evidence>
<evidence type="ECO:0000256" key="2">
    <source>
        <dbReference type="ARBA" id="ARBA00022741"/>
    </source>
</evidence>
<gene>
    <name evidence="9" type="ORF">FNV43_RR07084</name>
</gene>
<keyword evidence="10" id="KW-1185">Reference proteome</keyword>
<dbReference type="InterPro" id="IPR011009">
    <property type="entry name" value="Kinase-like_dom_sf"/>
</dbReference>
<comment type="similarity">
    <text evidence="6">Belongs to the protein kinase superfamily.</text>
</comment>
<name>A0A8K0MML8_9ROSA</name>
<evidence type="ECO:0000256" key="5">
    <source>
        <dbReference type="PROSITE-ProRule" id="PRU10141"/>
    </source>
</evidence>
<dbReference type="SMART" id="SM00220">
    <property type="entry name" value="S_TKc"/>
    <property type="match status" value="1"/>
</dbReference>
<keyword evidence="6" id="KW-0723">Serine/threonine-protein kinase</keyword>
<dbReference type="Gene3D" id="1.10.510.10">
    <property type="entry name" value="Transferase(Phosphotransferase) domain 1"/>
    <property type="match status" value="1"/>
</dbReference>
<keyword evidence="4 5" id="KW-0067">ATP-binding</keyword>
<dbReference type="InterPro" id="IPR017441">
    <property type="entry name" value="Protein_kinase_ATP_BS"/>
</dbReference>
<dbReference type="OrthoDB" id="1139301at2759"/>
<dbReference type="Pfam" id="PF00069">
    <property type="entry name" value="Pkinase"/>
    <property type="match status" value="1"/>
</dbReference>
<dbReference type="InterPro" id="IPR008271">
    <property type="entry name" value="Ser/Thr_kinase_AS"/>
</dbReference>
<dbReference type="GO" id="GO:0004674">
    <property type="term" value="F:protein serine/threonine kinase activity"/>
    <property type="evidence" value="ECO:0007669"/>
    <property type="project" value="UniProtKB-KW"/>
</dbReference>
<protein>
    <recommendedName>
        <fullName evidence="8">Protein kinase domain-containing protein</fullName>
    </recommendedName>
</protein>
<accession>A0A8K0MML8</accession>
<evidence type="ECO:0000313" key="10">
    <source>
        <dbReference type="Proteomes" id="UP000796880"/>
    </source>
</evidence>
<dbReference type="AlphaFoldDB" id="A0A8K0MML8"/>
<proteinExistence type="inferred from homology"/>
<dbReference type="GO" id="GO:0005524">
    <property type="term" value="F:ATP binding"/>
    <property type="evidence" value="ECO:0007669"/>
    <property type="project" value="UniProtKB-UniRule"/>
</dbReference>
<dbReference type="InterPro" id="IPR000719">
    <property type="entry name" value="Prot_kinase_dom"/>
</dbReference>
<feature type="binding site" evidence="5">
    <location>
        <position position="59"/>
    </location>
    <ligand>
        <name>ATP</name>
        <dbReference type="ChEBI" id="CHEBI:30616"/>
    </ligand>
</feature>
<keyword evidence="2 5" id="KW-0547">Nucleotide-binding</keyword>
<sequence length="391" mass="43640">MKRKAEEGDDEEERSMWMHGGKWWRGPLIGRGSFGSVFLATTKKPKSQFSFFPPVMAVKSAEFSVSGSIQKEKQVLDTVQGCPYVIQCFGDEITTNAKGEMVYNLLLEYASGGTLADHIKNSGGRGLDESVIRRYTKSILEGIHHVHECGYIHCDLKPENILLVPCSTRTSGFVAKIGDFGLAKKGRERKYGRIDPSLRGTCMYMAPETVVDNVQEPPSDIWALGCVVLEMFTGKHPWDRKPDLNDEDILRLISDKFESPTIPTGISKEGKEFLKGCLVKKSMFRLTAEMLLDHPFVAGLDDHENQIESNKVWGFPSIETEKLSFSLVSDDWISSSEEECYFSEEDEEDEASSELTLEDSQESTESSLATCDGDRTLMRTLTQVSTIPAGV</sequence>
<dbReference type="InterPro" id="IPR052751">
    <property type="entry name" value="Plant_MAPKKK"/>
</dbReference>
<evidence type="ECO:0000256" key="3">
    <source>
        <dbReference type="ARBA" id="ARBA00022777"/>
    </source>
</evidence>
<reference evidence="9" key="1">
    <citation type="submission" date="2020-03" db="EMBL/GenBank/DDBJ databases">
        <title>A high-quality chromosome-level genome assembly of a woody plant with both climbing and erect habits, Rhamnella rubrinervis.</title>
        <authorList>
            <person name="Lu Z."/>
            <person name="Yang Y."/>
            <person name="Zhu X."/>
            <person name="Sun Y."/>
        </authorList>
    </citation>
    <scope>NUCLEOTIDE SEQUENCE</scope>
    <source>
        <strain evidence="9">BYM</strain>
        <tissue evidence="9">Leaf</tissue>
    </source>
</reference>